<name>A0A845M917_9RHOB</name>
<sequence>MSETELPEDDRALAGEYVLGLMSQDEAAAFAARMRREQALAALVVAWQEDFAQLTDEVDEVAPPSRVWRKLDRRLFAGTRGPRWLLAGIPGVLAAALALVLLLVPLPDGGVRPPSDPVYHADLASEGGELILAAGYDAETGELYVEPRRAPEPGTDHELWLIAGNNAPVSMGVLPADAPARLSVDPTLADQLAGGTLAVSVEPVGGSPTGAPTGPVIATGAVETL</sequence>
<evidence type="ECO:0000256" key="1">
    <source>
        <dbReference type="SAM" id="Phobius"/>
    </source>
</evidence>
<dbReference type="RefSeq" id="WP_161350982.1">
    <property type="nucleotide sequence ID" value="NZ_WTUX01000011.1"/>
</dbReference>
<dbReference type="InterPro" id="IPR018764">
    <property type="entry name" value="RskA_C"/>
</dbReference>
<organism evidence="3 4">
    <name type="scientific">Maritimibacter harenae</name>
    <dbReference type="NCBI Taxonomy" id="2606218"/>
    <lineage>
        <taxon>Bacteria</taxon>
        <taxon>Pseudomonadati</taxon>
        <taxon>Pseudomonadota</taxon>
        <taxon>Alphaproteobacteria</taxon>
        <taxon>Rhodobacterales</taxon>
        <taxon>Roseobacteraceae</taxon>
        <taxon>Maritimibacter</taxon>
    </lineage>
</organism>
<keyword evidence="4" id="KW-1185">Reference proteome</keyword>
<reference evidence="3 4" key="1">
    <citation type="submission" date="2019-12" db="EMBL/GenBank/DDBJ databases">
        <title>Maritimibacter sp. nov. sp. isolated from sea sand.</title>
        <authorList>
            <person name="Kim J."/>
            <person name="Jeong S.E."/>
            <person name="Jung H.S."/>
            <person name="Jeon C.O."/>
        </authorList>
    </citation>
    <scope>NUCLEOTIDE SEQUENCE [LARGE SCALE GENOMIC DNA]</scope>
    <source>
        <strain evidence="3 4">DP07</strain>
    </source>
</reference>
<comment type="caution">
    <text evidence="3">The sequence shown here is derived from an EMBL/GenBank/DDBJ whole genome shotgun (WGS) entry which is preliminary data.</text>
</comment>
<evidence type="ECO:0000313" key="4">
    <source>
        <dbReference type="Proteomes" id="UP000467322"/>
    </source>
</evidence>
<dbReference type="GO" id="GO:0005886">
    <property type="term" value="C:plasma membrane"/>
    <property type="evidence" value="ECO:0007669"/>
    <property type="project" value="InterPro"/>
</dbReference>
<protein>
    <recommendedName>
        <fullName evidence="2">Anti-sigma K factor RskA C-terminal domain-containing protein</fullName>
    </recommendedName>
</protein>
<dbReference type="AlphaFoldDB" id="A0A845M917"/>
<dbReference type="GO" id="GO:0016989">
    <property type="term" value="F:sigma factor antagonist activity"/>
    <property type="evidence" value="ECO:0007669"/>
    <property type="project" value="TreeGrafter"/>
</dbReference>
<keyword evidence="1" id="KW-0812">Transmembrane</keyword>
<dbReference type="PANTHER" id="PTHR37461:SF1">
    <property type="entry name" value="ANTI-SIGMA-K FACTOR RSKA"/>
    <property type="match status" value="1"/>
</dbReference>
<dbReference type="Pfam" id="PF10099">
    <property type="entry name" value="RskA_C"/>
    <property type="match status" value="1"/>
</dbReference>
<proteinExistence type="predicted"/>
<dbReference type="PANTHER" id="PTHR37461">
    <property type="entry name" value="ANTI-SIGMA-K FACTOR RSKA"/>
    <property type="match status" value="1"/>
</dbReference>
<dbReference type="GO" id="GO:0006417">
    <property type="term" value="P:regulation of translation"/>
    <property type="evidence" value="ECO:0007669"/>
    <property type="project" value="TreeGrafter"/>
</dbReference>
<feature type="domain" description="Anti-sigma K factor RskA C-terminal" evidence="2">
    <location>
        <begin position="93"/>
        <end position="216"/>
    </location>
</feature>
<keyword evidence="1" id="KW-0472">Membrane</keyword>
<keyword evidence="1" id="KW-1133">Transmembrane helix</keyword>
<dbReference type="EMBL" id="WTUX01000011">
    <property type="protein sequence ID" value="MZR12861.1"/>
    <property type="molecule type" value="Genomic_DNA"/>
</dbReference>
<accession>A0A845M917</accession>
<dbReference type="InterPro" id="IPR051474">
    <property type="entry name" value="Anti-sigma-K/W_factor"/>
</dbReference>
<feature type="transmembrane region" description="Helical" evidence="1">
    <location>
        <begin position="84"/>
        <end position="106"/>
    </location>
</feature>
<evidence type="ECO:0000259" key="2">
    <source>
        <dbReference type="Pfam" id="PF10099"/>
    </source>
</evidence>
<evidence type="ECO:0000313" key="3">
    <source>
        <dbReference type="EMBL" id="MZR12861.1"/>
    </source>
</evidence>
<dbReference type="Proteomes" id="UP000467322">
    <property type="component" value="Unassembled WGS sequence"/>
</dbReference>
<gene>
    <name evidence="3" type="ORF">GQE99_07480</name>
</gene>